<keyword evidence="1" id="KW-0560">Oxidoreductase</keyword>
<dbReference type="RefSeq" id="WP_013098374.1">
    <property type="nucleotide sequence ID" value="NC_014121.1"/>
</dbReference>
<evidence type="ECO:0000256" key="1">
    <source>
        <dbReference type="ARBA" id="ARBA00023002"/>
    </source>
</evidence>
<name>A0A0H3CSJ1_ENTCC</name>
<sequence length="336" mass="38836">MITQLEFNDLQKDELSKLISRVTISPYTDYKLFKQSITELIENGLVPTFFVQACERVRQERKDQGINAHLLKNVPLDTIIPEFDQSNPVNDKYAKKLTFVGEALLELFAQLTDSPLLAYRTRNNGDFFHDVYADKKYSNTQTQKTDGELYYHNDRTAHPVRADFLSLLGMRCSEENLIFTGYLDGKAILDNLKAESQEWLRKPLFITPFDEYSRDSNASQIDSELHPILENIHTFRYYDTRTTYSPDAPAEAIKALIDLKVAITKAAKGRVAINKGDLFSFANQDSLHNREIIQVRDPYSAEKRWLLKTYSFRNPEVMNMYHNYFDADLPGFVVAE</sequence>
<dbReference type="EnsemblBacteria" id="ADF63502">
    <property type="protein sequence ID" value="ADF63502"/>
    <property type="gene ID" value="ECL_03968"/>
</dbReference>
<dbReference type="eggNOG" id="ENOG502Z88G">
    <property type="taxonomic scope" value="Bacteria"/>
</dbReference>
<accession>A0A0H3CSJ1</accession>
<gene>
    <name evidence="2" type="ordered locus">ECL_03968</name>
</gene>
<dbReference type="PATRIC" id="fig|716541.4.peg.4121"/>
<dbReference type="HOGENOM" id="CLU_071521_0_0_6"/>
<evidence type="ECO:0000313" key="2">
    <source>
        <dbReference type="EMBL" id="ADF63502.1"/>
    </source>
</evidence>
<dbReference type="GO" id="GO:0016706">
    <property type="term" value="F:2-oxoglutarate-dependent dioxygenase activity"/>
    <property type="evidence" value="ECO:0007669"/>
    <property type="project" value="UniProtKB-ARBA"/>
</dbReference>
<dbReference type="Proteomes" id="UP000002363">
    <property type="component" value="Chromosome"/>
</dbReference>
<proteinExistence type="predicted"/>
<dbReference type="AlphaFoldDB" id="A0A0H3CSJ1"/>
<dbReference type="STRING" id="716541.ECL_03968"/>
<dbReference type="Gene3D" id="3.60.130.10">
    <property type="entry name" value="Clavaminate synthase-like"/>
    <property type="match status" value="1"/>
</dbReference>
<keyword evidence="3" id="KW-1185">Reference proteome</keyword>
<dbReference type="KEGG" id="enc:ECL_03968"/>
<dbReference type="EMBL" id="CP001918">
    <property type="protein sequence ID" value="ADF63502.1"/>
    <property type="molecule type" value="Genomic_DNA"/>
</dbReference>
<dbReference type="GeneID" id="83574812"/>
<protein>
    <submittedName>
        <fullName evidence="2">Uncharacterized protein</fullName>
    </submittedName>
</protein>
<dbReference type="OrthoDB" id="2986723at2"/>
<dbReference type="InterPro" id="IPR042098">
    <property type="entry name" value="TauD-like_sf"/>
</dbReference>
<evidence type="ECO:0000313" key="3">
    <source>
        <dbReference type="Proteomes" id="UP000002363"/>
    </source>
</evidence>
<organism evidence="2 3">
    <name type="scientific">Enterobacter cloacae subsp. cloacae (strain ATCC 13047 / DSM 30054 / NBRC 13535 / NCTC 10005 / WDCM 00083 / NCDC 279-56)</name>
    <dbReference type="NCBI Taxonomy" id="716541"/>
    <lineage>
        <taxon>Bacteria</taxon>
        <taxon>Pseudomonadati</taxon>
        <taxon>Pseudomonadota</taxon>
        <taxon>Gammaproteobacteria</taxon>
        <taxon>Enterobacterales</taxon>
        <taxon>Enterobacteriaceae</taxon>
        <taxon>Enterobacter</taxon>
        <taxon>Enterobacter cloacae complex</taxon>
    </lineage>
</organism>
<dbReference type="SUPFAM" id="SSF51197">
    <property type="entry name" value="Clavaminate synthase-like"/>
    <property type="match status" value="1"/>
</dbReference>
<reference evidence="2 3" key="1">
    <citation type="journal article" date="2010" name="J. Bacteriol.">
        <title>Complete genome sequence of Enterobacter cloacae subsp. cloacae type strain ATCC 13047.</title>
        <authorList>
            <person name="Ren Y."/>
            <person name="Ren Y."/>
            <person name="Zhou Z."/>
            <person name="Guo X."/>
            <person name="Li Y."/>
            <person name="Feng L."/>
            <person name="Wang L."/>
        </authorList>
    </citation>
    <scope>NUCLEOTIDE SEQUENCE [LARGE SCALE GENOMIC DNA]</scope>
    <source>
        <strain evidence="3">ATCC 13047 / DSM 30054 / NBRC 13535 / NCTC 10005 / WDCM 00083 / NCDC 279-56</strain>
    </source>
</reference>